<evidence type="ECO:0000313" key="2">
    <source>
        <dbReference type="Proteomes" id="UP000800096"/>
    </source>
</evidence>
<accession>A0A6A5QM77</accession>
<gene>
    <name evidence="1" type="ORF">BDU57DRAFT_538350</name>
</gene>
<dbReference type="EMBL" id="ML979135">
    <property type="protein sequence ID" value="KAF1916008.1"/>
    <property type="molecule type" value="Genomic_DNA"/>
</dbReference>
<dbReference type="SUPFAM" id="SSF48403">
    <property type="entry name" value="Ankyrin repeat"/>
    <property type="match status" value="1"/>
</dbReference>
<organism evidence="1 2">
    <name type="scientific">Ampelomyces quisqualis</name>
    <name type="common">Powdery mildew agent</name>
    <dbReference type="NCBI Taxonomy" id="50730"/>
    <lineage>
        <taxon>Eukaryota</taxon>
        <taxon>Fungi</taxon>
        <taxon>Dikarya</taxon>
        <taxon>Ascomycota</taxon>
        <taxon>Pezizomycotina</taxon>
        <taxon>Dothideomycetes</taxon>
        <taxon>Pleosporomycetidae</taxon>
        <taxon>Pleosporales</taxon>
        <taxon>Pleosporineae</taxon>
        <taxon>Phaeosphaeriaceae</taxon>
        <taxon>Ampelomyces</taxon>
    </lineage>
</organism>
<name>A0A6A5QM77_AMPQU</name>
<dbReference type="Gene3D" id="1.25.40.20">
    <property type="entry name" value="Ankyrin repeat-containing domain"/>
    <property type="match status" value="1"/>
</dbReference>
<evidence type="ECO:0000313" key="1">
    <source>
        <dbReference type="EMBL" id="KAF1916008.1"/>
    </source>
</evidence>
<proteinExistence type="predicted"/>
<protein>
    <submittedName>
        <fullName evidence="1">Uncharacterized protein</fullName>
    </submittedName>
</protein>
<dbReference type="Proteomes" id="UP000800096">
    <property type="component" value="Unassembled WGS sequence"/>
</dbReference>
<reference evidence="1" key="1">
    <citation type="journal article" date="2020" name="Stud. Mycol.">
        <title>101 Dothideomycetes genomes: a test case for predicting lifestyles and emergence of pathogens.</title>
        <authorList>
            <person name="Haridas S."/>
            <person name="Albert R."/>
            <person name="Binder M."/>
            <person name="Bloem J."/>
            <person name="Labutti K."/>
            <person name="Salamov A."/>
            <person name="Andreopoulos B."/>
            <person name="Baker S."/>
            <person name="Barry K."/>
            <person name="Bills G."/>
            <person name="Bluhm B."/>
            <person name="Cannon C."/>
            <person name="Castanera R."/>
            <person name="Culley D."/>
            <person name="Daum C."/>
            <person name="Ezra D."/>
            <person name="Gonzalez J."/>
            <person name="Henrissat B."/>
            <person name="Kuo A."/>
            <person name="Liang C."/>
            <person name="Lipzen A."/>
            <person name="Lutzoni F."/>
            <person name="Magnuson J."/>
            <person name="Mondo S."/>
            <person name="Nolan M."/>
            <person name="Ohm R."/>
            <person name="Pangilinan J."/>
            <person name="Park H.-J."/>
            <person name="Ramirez L."/>
            <person name="Alfaro M."/>
            <person name="Sun H."/>
            <person name="Tritt A."/>
            <person name="Yoshinaga Y."/>
            <person name="Zwiers L.-H."/>
            <person name="Turgeon B."/>
            <person name="Goodwin S."/>
            <person name="Spatafora J."/>
            <person name="Crous P."/>
            <person name="Grigoriev I."/>
        </authorList>
    </citation>
    <scope>NUCLEOTIDE SEQUENCE</scope>
    <source>
        <strain evidence="1">HMLAC05119</strain>
    </source>
</reference>
<dbReference type="InterPro" id="IPR036770">
    <property type="entry name" value="Ankyrin_rpt-contain_sf"/>
</dbReference>
<sequence>MKSFIYFLEHFALSVDLQVADNNNGNLKSILAMAIDRERPDLALSLLRKGAQMDPVSTEAESAVHLATCHDTVPLLEQLNTKSVYTDVPLNNGTSMHTAARWS</sequence>
<keyword evidence="2" id="KW-1185">Reference proteome</keyword>
<dbReference type="AlphaFoldDB" id="A0A6A5QM77"/>
<dbReference type="OrthoDB" id="539213at2759"/>